<dbReference type="AlphaFoldDB" id="A0AAE1DZ18"/>
<keyword evidence="2" id="KW-1185">Reference proteome</keyword>
<name>A0AAE1DZ18_9GAST</name>
<proteinExistence type="predicted"/>
<dbReference type="EMBL" id="JAWDGP010001852">
    <property type="protein sequence ID" value="KAK3787575.1"/>
    <property type="molecule type" value="Genomic_DNA"/>
</dbReference>
<comment type="caution">
    <text evidence="1">The sequence shown here is derived from an EMBL/GenBank/DDBJ whole genome shotgun (WGS) entry which is preliminary data.</text>
</comment>
<sequence>MVFPLVDSCRGKLGVLSMSLTSGCDLFLLSPFFQQRIDLDLSTLRTQLHFIARREYPSKLTLELSLQTLGILKINRELDYRSYFGRHHPTSALALIITIGSSSSSLVIPTSKTQV</sequence>
<evidence type="ECO:0000313" key="1">
    <source>
        <dbReference type="EMBL" id="KAK3787575.1"/>
    </source>
</evidence>
<dbReference type="Proteomes" id="UP001283361">
    <property type="component" value="Unassembled WGS sequence"/>
</dbReference>
<reference evidence="1" key="1">
    <citation type="journal article" date="2023" name="G3 (Bethesda)">
        <title>A reference genome for the long-term kleptoplast-retaining sea slug Elysia crispata morphotype clarki.</title>
        <authorList>
            <person name="Eastman K.E."/>
            <person name="Pendleton A.L."/>
            <person name="Shaikh M.A."/>
            <person name="Suttiyut T."/>
            <person name="Ogas R."/>
            <person name="Tomko P."/>
            <person name="Gavelis G."/>
            <person name="Widhalm J.R."/>
            <person name="Wisecaver J.H."/>
        </authorList>
    </citation>
    <scope>NUCLEOTIDE SEQUENCE</scope>
    <source>
        <strain evidence="1">ECLA1</strain>
    </source>
</reference>
<protein>
    <submittedName>
        <fullName evidence="1">Uncharacterized protein</fullName>
    </submittedName>
</protein>
<evidence type="ECO:0000313" key="2">
    <source>
        <dbReference type="Proteomes" id="UP001283361"/>
    </source>
</evidence>
<gene>
    <name evidence="1" type="ORF">RRG08_025906</name>
</gene>
<organism evidence="1 2">
    <name type="scientific">Elysia crispata</name>
    <name type="common">lettuce slug</name>
    <dbReference type="NCBI Taxonomy" id="231223"/>
    <lineage>
        <taxon>Eukaryota</taxon>
        <taxon>Metazoa</taxon>
        <taxon>Spiralia</taxon>
        <taxon>Lophotrochozoa</taxon>
        <taxon>Mollusca</taxon>
        <taxon>Gastropoda</taxon>
        <taxon>Heterobranchia</taxon>
        <taxon>Euthyneura</taxon>
        <taxon>Panpulmonata</taxon>
        <taxon>Sacoglossa</taxon>
        <taxon>Placobranchoidea</taxon>
        <taxon>Plakobranchidae</taxon>
        <taxon>Elysia</taxon>
    </lineage>
</organism>
<accession>A0AAE1DZ18</accession>